<feature type="compositionally biased region" description="Low complexity" evidence="8">
    <location>
        <begin position="176"/>
        <end position="185"/>
    </location>
</feature>
<evidence type="ECO:0000256" key="2">
    <source>
        <dbReference type="ARBA" id="ARBA00004613"/>
    </source>
</evidence>
<organism evidence="10 11">
    <name type="scientific">Paractinoplanes pyxinae</name>
    <dbReference type="NCBI Taxonomy" id="2997416"/>
    <lineage>
        <taxon>Bacteria</taxon>
        <taxon>Bacillati</taxon>
        <taxon>Actinomycetota</taxon>
        <taxon>Actinomycetes</taxon>
        <taxon>Micromonosporales</taxon>
        <taxon>Micromonosporaceae</taxon>
        <taxon>Paractinoplanes</taxon>
    </lineage>
</organism>
<evidence type="ECO:0000256" key="9">
    <source>
        <dbReference type="SAM" id="SignalP"/>
    </source>
</evidence>
<keyword evidence="9" id="KW-0732">Signal</keyword>
<reference evidence="10" key="1">
    <citation type="submission" date="2022-11" db="EMBL/GenBank/DDBJ databases">
        <authorList>
            <person name="Somphong A."/>
            <person name="Phongsopitanun W."/>
        </authorList>
    </citation>
    <scope>NUCLEOTIDE SEQUENCE</scope>
    <source>
        <strain evidence="10">Pm04-4</strain>
    </source>
</reference>
<keyword evidence="6" id="KW-0843">Virulence</keyword>
<dbReference type="InterPro" id="IPR018511">
    <property type="entry name" value="Hemolysin-typ_Ca-bd_CS"/>
</dbReference>
<keyword evidence="4" id="KW-0800">Toxin</keyword>
<feature type="chain" id="PRO_5047294512" evidence="9">
    <location>
        <begin position="33"/>
        <end position="488"/>
    </location>
</feature>
<dbReference type="InterPro" id="IPR011049">
    <property type="entry name" value="Serralysin-like_metalloprot_C"/>
</dbReference>
<sequence length="488" mass="49177">MNFRKRSLRVATVVVGGAAVAGVAWIALPANAAANGIVSIVDSNVVNYKAAPGTSSVVTITRTGNTVIVDDGPGIDPGAGCVWVYGDKTQVSCTPKVPVNWIRVDLGDRNDIVVNRTDLGMTARTGSGNDRITGGPKRDDVYAGDGDDVIQSNGGNDVLRGDAGNDLVIGGDGDDTLSGSTGNDTLNGGAGNDGTSYGGPGDDVIYGGDGNDKNFNGGPGNDKIYGGEGNDTLYGDEDNDIVDGGNGEGWLWGGEGDDQLTGGSADDYILGDQGNDRVAGGNGRNIMHGGPGNDTLTGGTGVDHFAGGYGNDVMNGGSGENYFDEGTDVPAGTADADTFIGGPNIDVLIYDLRTTNITADADGVQGDDGAPGEGDTIDPSISHIWAGSGNDRLTGTAGADTLKGGPGDDTIAAGAGDDALWGEAGTDNLDGGAGDDFCADPIAAGETVVNCEYGSGAPALRSSKATSVRADQLKEMERLEREVKAARR</sequence>
<dbReference type="InterPro" id="IPR001343">
    <property type="entry name" value="Hemolysn_Ca-bd"/>
</dbReference>
<dbReference type="Pfam" id="PF00353">
    <property type="entry name" value="HemolysinCabind"/>
    <property type="match status" value="7"/>
</dbReference>
<feature type="signal peptide" evidence="9">
    <location>
        <begin position="1"/>
        <end position="32"/>
    </location>
</feature>
<evidence type="ECO:0000256" key="1">
    <source>
        <dbReference type="ARBA" id="ARBA00004370"/>
    </source>
</evidence>
<dbReference type="PANTHER" id="PTHR38340">
    <property type="entry name" value="S-LAYER PROTEIN"/>
    <property type="match status" value="1"/>
</dbReference>
<proteinExistence type="predicted"/>
<dbReference type="Gene3D" id="2.150.10.10">
    <property type="entry name" value="Serralysin-like metalloprotease, C-terminal"/>
    <property type="match status" value="4"/>
</dbReference>
<comment type="caution">
    <text evidence="10">The sequence shown here is derived from an EMBL/GenBank/DDBJ whole genome shotgun (WGS) entry which is preliminary data.</text>
</comment>
<evidence type="ECO:0000256" key="7">
    <source>
        <dbReference type="ARBA" id="ARBA00023136"/>
    </source>
</evidence>
<dbReference type="PRINTS" id="PR01488">
    <property type="entry name" value="RTXTOXINA"/>
</dbReference>
<comment type="subcellular location">
    <subcellularLocation>
        <location evidence="1">Membrane</location>
    </subcellularLocation>
    <subcellularLocation>
        <location evidence="2">Secreted</location>
    </subcellularLocation>
</comment>
<evidence type="ECO:0000256" key="5">
    <source>
        <dbReference type="ARBA" id="ARBA00022737"/>
    </source>
</evidence>
<gene>
    <name evidence="10" type="ORF">OWR29_31350</name>
</gene>
<dbReference type="InterPro" id="IPR050557">
    <property type="entry name" value="RTX_toxin/Mannuronan_C5-epim"/>
</dbReference>
<dbReference type="Proteomes" id="UP001151002">
    <property type="component" value="Unassembled WGS sequence"/>
</dbReference>
<dbReference type="RefSeq" id="WP_267566987.1">
    <property type="nucleotide sequence ID" value="NZ_JAPNTZ010000012.1"/>
</dbReference>
<evidence type="ECO:0000256" key="4">
    <source>
        <dbReference type="ARBA" id="ARBA00022656"/>
    </source>
</evidence>
<protein>
    <submittedName>
        <fullName evidence="10">Calcium-binding protein</fullName>
    </submittedName>
</protein>
<feature type="compositionally biased region" description="Gly residues" evidence="8">
    <location>
        <begin position="188"/>
        <end position="201"/>
    </location>
</feature>
<keyword evidence="11" id="KW-1185">Reference proteome</keyword>
<keyword evidence="5" id="KW-0677">Repeat</keyword>
<evidence type="ECO:0000256" key="6">
    <source>
        <dbReference type="ARBA" id="ARBA00023026"/>
    </source>
</evidence>
<name>A0ABT4B7S3_9ACTN</name>
<dbReference type="EMBL" id="JAPNTZ010000012">
    <property type="protein sequence ID" value="MCY1142516.1"/>
    <property type="molecule type" value="Genomic_DNA"/>
</dbReference>
<dbReference type="SUPFAM" id="SSF51120">
    <property type="entry name" value="beta-Roll"/>
    <property type="match status" value="3"/>
</dbReference>
<keyword evidence="7" id="KW-0472">Membrane</keyword>
<dbReference type="InterPro" id="IPR003995">
    <property type="entry name" value="RTX_toxin_determinant-A"/>
</dbReference>
<evidence type="ECO:0000313" key="11">
    <source>
        <dbReference type="Proteomes" id="UP001151002"/>
    </source>
</evidence>
<evidence type="ECO:0000256" key="3">
    <source>
        <dbReference type="ARBA" id="ARBA00022525"/>
    </source>
</evidence>
<dbReference type="PANTHER" id="PTHR38340:SF1">
    <property type="entry name" value="S-LAYER PROTEIN"/>
    <property type="match status" value="1"/>
</dbReference>
<dbReference type="PROSITE" id="PS00330">
    <property type="entry name" value="HEMOLYSIN_CALCIUM"/>
    <property type="match status" value="3"/>
</dbReference>
<evidence type="ECO:0000256" key="8">
    <source>
        <dbReference type="SAM" id="MobiDB-lite"/>
    </source>
</evidence>
<evidence type="ECO:0000313" key="10">
    <source>
        <dbReference type="EMBL" id="MCY1142516.1"/>
    </source>
</evidence>
<dbReference type="PRINTS" id="PR00313">
    <property type="entry name" value="CABNDNGRPT"/>
</dbReference>
<keyword evidence="3" id="KW-0964">Secreted</keyword>
<feature type="region of interest" description="Disordered" evidence="8">
    <location>
        <begin position="125"/>
        <end position="233"/>
    </location>
</feature>
<accession>A0ABT4B7S3</accession>